<gene>
    <name evidence="11" type="ORF">FNF27_07700</name>
</gene>
<feature type="binding site" evidence="7">
    <location>
        <position position="69"/>
    </location>
    <ligand>
        <name>ATP</name>
        <dbReference type="ChEBI" id="CHEBI:30616"/>
    </ligand>
</feature>
<evidence type="ECO:0000256" key="5">
    <source>
        <dbReference type="ARBA" id="ARBA00022777"/>
    </source>
</evidence>
<dbReference type="PANTHER" id="PTHR46485:SF5">
    <property type="entry name" value="CENTER DIVIDER, ISOFORM A"/>
    <property type="match status" value="1"/>
</dbReference>
<name>A0A5A8DJA1_CAFRO</name>
<evidence type="ECO:0000256" key="2">
    <source>
        <dbReference type="ARBA" id="ARBA00022527"/>
    </source>
</evidence>
<dbReference type="Pfam" id="PF00069">
    <property type="entry name" value="Pkinase"/>
    <property type="match status" value="1"/>
</dbReference>
<evidence type="ECO:0000256" key="8">
    <source>
        <dbReference type="RuleBase" id="RU000304"/>
    </source>
</evidence>
<keyword evidence="2 8" id="KW-0723">Serine/threonine-protein kinase</keyword>
<dbReference type="PROSITE" id="PS50011">
    <property type="entry name" value="PROTEIN_KINASE_DOM"/>
    <property type="match status" value="1"/>
</dbReference>
<reference evidence="11 12" key="1">
    <citation type="submission" date="2019-07" db="EMBL/GenBank/DDBJ databases">
        <title>Genomes of Cafeteria roenbergensis.</title>
        <authorList>
            <person name="Fischer M.G."/>
            <person name="Hackl T."/>
            <person name="Roman M."/>
        </authorList>
    </citation>
    <scope>NUCLEOTIDE SEQUENCE [LARGE SCALE GENOMIC DNA]</scope>
    <source>
        <strain evidence="11 12">E4-10P</strain>
    </source>
</reference>
<dbReference type="InterPro" id="IPR017441">
    <property type="entry name" value="Protein_kinase_ATP_BS"/>
</dbReference>
<evidence type="ECO:0000256" key="1">
    <source>
        <dbReference type="ARBA" id="ARBA00005843"/>
    </source>
</evidence>
<dbReference type="Proteomes" id="UP000322899">
    <property type="component" value="Unassembled WGS sequence"/>
</dbReference>
<evidence type="ECO:0000256" key="6">
    <source>
        <dbReference type="ARBA" id="ARBA00022840"/>
    </source>
</evidence>
<comment type="similarity">
    <text evidence="1">Belongs to the protein kinase superfamily. TKL Ser/Thr protein kinase family.</text>
</comment>
<feature type="compositionally biased region" description="Low complexity" evidence="9">
    <location>
        <begin position="293"/>
        <end position="307"/>
    </location>
</feature>
<evidence type="ECO:0000256" key="7">
    <source>
        <dbReference type="PROSITE-ProRule" id="PRU10141"/>
    </source>
</evidence>
<dbReference type="InterPro" id="IPR000719">
    <property type="entry name" value="Prot_kinase_dom"/>
</dbReference>
<evidence type="ECO:0000256" key="3">
    <source>
        <dbReference type="ARBA" id="ARBA00022679"/>
    </source>
</evidence>
<dbReference type="OrthoDB" id="166708at2759"/>
<proteinExistence type="inferred from homology"/>
<dbReference type="AlphaFoldDB" id="A0A5A8DJA1"/>
<dbReference type="Gene3D" id="3.30.200.20">
    <property type="entry name" value="Phosphorylase Kinase, domain 1"/>
    <property type="match status" value="1"/>
</dbReference>
<dbReference type="InterPro" id="IPR050940">
    <property type="entry name" value="Actin_reg-Ser/Thr_kinase"/>
</dbReference>
<dbReference type="SUPFAM" id="SSF56112">
    <property type="entry name" value="Protein kinase-like (PK-like)"/>
    <property type="match status" value="1"/>
</dbReference>
<dbReference type="SMART" id="SM00220">
    <property type="entry name" value="S_TKc"/>
    <property type="match status" value="1"/>
</dbReference>
<dbReference type="PROSITE" id="PS00108">
    <property type="entry name" value="PROTEIN_KINASE_ST"/>
    <property type="match status" value="1"/>
</dbReference>
<dbReference type="Pfam" id="PF07714">
    <property type="entry name" value="PK_Tyr_Ser-Thr"/>
    <property type="match status" value="1"/>
</dbReference>
<evidence type="ECO:0000256" key="4">
    <source>
        <dbReference type="ARBA" id="ARBA00022741"/>
    </source>
</evidence>
<protein>
    <recommendedName>
        <fullName evidence="10">Protein kinase domain-containing protein</fullName>
    </recommendedName>
</protein>
<dbReference type="PANTHER" id="PTHR46485">
    <property type="entry name" value="LIM DOMAIN KINASE 1"/>
    <property type="match status" value="1"/>
</dbReference>
<keyword evidence="4 7" id="KW-0547">Nucleotide-binding</keyword>
<keyword evidence="6 7" id="KW-0067">ATP-binding</keyword>
<sequence>MAAASPTRAGPGEMDPERLPDEMSEVTVLSFDAISIDETKLLGKGAFSSVYEGTLTTASAGPIPVAIKKMRIPAAVSKDHKYLQTELRVLSGLTHRNLVKYFGWPRTTLTRIDYMHNNEIVHRDIKTENVLMDEDWRPVLADYGFARKVSAKKNMTIVGTDEFMAPEVIWGEAYDERADVFSFGVVMAELFSWKRAGEDGFMTRTPRGKFRLDRDQVSSAIREGTPDAPERLAELILECLAYEPDDRVESADALATLGEVLEEWSETHGGAEAGAGHSRRPSSVARERKAGDASAEAAAAASTPEASPEAEEEG</sequence>
<dbReference type="PROSITE" id="PS00107">
    <property type="entry name" value="PROTEIN_KINASE_ATP"/>
    <property type="match status" value="1"/>
</dbReference>
<accession>A0A5A8DJA1</accession>
<dbReference type="InterPro" id="IPR011009">
    <property type="entry name" value="Kinase-like_dom_sf"/>
</dbReference>
<evidence type="ECO:0000313" key="11">
    <source>
        <dbReference type="EMBL" id="KAA0165209.1"/>
    </source>
</evidence>
<evidence type="ECO:0000313" key="12">
    <source>
        <dbReference type="Proteomes" id="UP000322899"/>
    </source>
</evidence>
<dbReference type="GO" id="GO:0005524">
    <property type="term" value="F:ATP binding"/>
    <property type="evidence" value="ECO:0007669"/>
    <property type="project" value="UniProtKB-UniRule"/>
</dbReference>
<evidence type="ECO:0000256" key="9">
    <source>
        <dbReference type="SAM" id="MobiDB-lite"/>
    </source>
</evidence>
<dbReference type="Gene3D" id="1.10.510.10">
    <property type="entry name" value="Transferase(Phosphotransferase) domain 1"/>
    <property type="match status" value="1"/>
</dbReference>
<comment type="caution">
    <text evidence="11">The sequence shown here is derived from an EMBL/GenBank/DDBJ whole genome shotgun (WGS) entry which is preliminary data.</text>
</comment>
<feature type="domain" description="Protein kinase" evidence="10">
    <location>
        <begin position="36"/>
        <end position="261"/>
    </location>
</feature>
<feature type="region of interest" description="Disordered" evidence="9">
    <location>
        <begin position="267"/>
        <end position="314"/>
    </location>
</feature>
<dbReference type="InterPro" id="IPR001245">
    <property type="entry name" value="Ser-Thr/Tyr_kinase_cat_dom"/>
</dbReference>
<keyword evidence="3" id="KW-0808">Transferase</keyword>
<organism evidence="11 12">
    <name type="scientific">Cafeteria roenbergensis</name>
    <name type="common">Marine flagellate</name>
    <dbReference type="NCBI Taxonomy" id="33653"/>
    <lineage>
        <taxon>Eukaryota</taxon>
        <taxon>Sar</taxon>
        <taxon>Stramenopiles</taxon>
        <taxon>Bigyra</taxon>
        <taxon>Opalozoa</taxon>
        <taxon>Bicosoecida</taxon>
        <taxon>Cafeteriaceae</taxon>
        <taxon>Cafeteria</taxon>
    </lineage>
</organism>
<dbReference type="EMBL" id="VLTO01000096">
    <property type="protein sequence ID" value="KAA0165209.1"/>
    <property type="molecule type" value="Genomic_DNA"/>
</dbReference>
<dbReference type="GO" id="GO:0004674">
    <property type="term" value="F:protein serine/threonine kinase activity"/>
    <property type="evidence" value="ECO:0007669"/>
    <property type="project" value="UniProtKB-KW"/>
</dbReference>
<evidence type="ECO:0000259" key="10">
    <source>
        <dbReference type="PROSITE" id="PS50011"/>
    </source>
</evidence>
<keyword evidence="5" id="KW-0418">Kinase</keyword>
<dbReference type="InterPro" id="IPR008271">
    <property type="entry name" value="Ser/Thr_kinase_AS"/>
</dbReference>